<dbReference type="PANTHER" id="PTHR35525">
    <property type="entry name" value="BLL6575 PROTEIN"/>
    <property type="match status" value="1"/>
</dbReference>
<name>A0A545AKM6_9ACTN</name>
<organism evidence="2 3">
    <name type="scientific">Cryptosporangium phraense</name>
    <dbReference type="NCBI Taxonomy" id="2593070"/>
    <lineage>
        <taxon>Bacteria</taxon>
        <taxon>Bacillati</taxon>
        <taxon>Actinomycetota</taxon>
        <taxon>Actinomycetes</taxon>
        <taxon>Cryptosporangiales</taxon>
        <taxon>Cryptosporangiaceae</taxon>
        <taxon>Cryptosporangium</taxon>
    </lineage>
</organism>
<dbReference type="InterPro" id="IPR010852">
    <property type="entry name" value="ABATE"/>
</dbReference>
<dbReference type="Pfam" id="PF11706">
    <property type="entry name" value="zf-CGNR"/>
    <property type="match status" value="1"/>
</dbReference>
<comment type="caution">
    <text evidence="2">The sequence shown here is derived from an EMBL/GenBank/DDBJ whole genome shotgun (WGS) entry which is preliminary data.</text>
</comment>
<dbReference type="InterPro" id="IPR021005">
    <property type="entry name" value="Znf_CGNR"/>
</dbReference>
<dbReference type="AlphaFoldDB" id="A0A545AKM6"/>
<gene>
    <name evidence="2" type="ORF">FL583_27735</name>
</gene>
<keyword evidence="3" id="KW-1185">Reference proteome</keyword>
<dbReference type="EMBL" id="VIRS01000022">
    <property type="protein sequence ID" value="TQS41864.1"/>
    <property type="molecule type" value="Genomic_DNA"/>
</dbReference>
<sequence length="91" mass="9807">MTLGGGSLALVVGTAPATLIPDRLAVSAVEFLRTADPKHVRACPLDEGGCGWLFLDRSRNSSRRWCAMEDCGAQAKARRLTARRRVARATP</sequence>
<feature type="domain" description="Zinc finger CGNR" evidence="1">
    <location>
        <begin position="40"/>
        <end position="84"/>
    </location>
</feature>
<dbReference type="Proteomes" id="UP000317982">
    <property type="component" value="Unassembled WGS sequence"/>
</dbReference>
<dbReference type="PANTHER" id="PTHR35525:SF3">
    <property type="entry name" value="BLL6575 PROTEIN"/>
    <property type="match status" value="1"/>
</dbReference>
<reference evidence="2 3" key="1">
    <citation type="submission" date="2019-07" db="EMBL/GenBank/DDBJ databases">
        <title>Cryptosporangium phraense sp. nov., isolated from plant litter.</title>
        <authorList>
            <person name="Suriyachadkun C."/>
        </authorList>
    </citation>
    <scope>NUCLEOTIDE SEQUENCE [LARGE SCALE GENOMIC DNA]</scope>
    <source>
        <strain evidence="2 3">A-T 5661</strain>
    </source>
</reference>
<evidence type="ECO:0000259" key="1">
    <source>
        <dbReference type="Pfam" id="PF11706"/>
    </source>
</evidence>
<evidence type="ECO:0000313" key="3">
    <source>
        <dbReference type="Proteomes" id="UP000317982"/>
    </source>
</evidence>
<dbReference type="OrthoDB" id="123307at2"/>
<evidence type="ECO:0000313" key="2">
    <source>
        <dbReference type="EMBL" id="TQS41864.1"/>
    </source>
</evidence>
<accession>A0A545AKM6</accession>
<dbReference type="InterPro" id="IPR023286">
    <property type="entry name" value="ABATE_dom_sf"/>
</dbReference>
<dbReference type="Gene3D" id="1.10.3300.10">
    <property type="entry name" value="Jann2411-like domain"/>
    <property type="match status" value="1"/>
</dbReference>
<dbReference type="SUPFAM" id="SSF160904">
    <property type="entry name" value="Jann2411-like"/>
    <property type="match status" value="1"/>
</dbReference>
<protein>
    <recommendedName>
        <fullName evidence="1">Zinc finger CGNR domain-containing protein</fullName>
    </recommendedName>
</protein>
<dbReference type="InParanoid" id="A0A545AKM6"/>
<proteinExistence type="predicted"/>